<protein>
    <submittedName>
        <fullName evidence="3">Glycosyl transferases group 1</fullName>
    </submittedName>
</protein>
<dbReference type="Proteomes" id="UP000199649">
    <property type="component" value="Chromosome I"/>
</dbReference>
<evidence type="ECO:0000313" key="4">
    <source>
        <dbReference type="Proteomes" id="UP000199649"/>
    </source>
</evidence>
<dbReference type="Pfam" id="PF13524">
    <property type="entry name" value="Glyco_trans_1_2"/>
    <property type="match status" value="1"/>
</dbReference>
<feature type="domain" description="Spore protein YkvP/CgeB glycosyl transferase-like" evidence="2">
    <location>
        <begin position="201"/>
        <end position="312"/>
    </location>
</feature>
<sequence length="755" mass="82094">MPTIDAPAGRAPRDWAGPKPRLVFFRFADPTLPDFIAGHLRDHVRCLEQWFDVHVIDRDADYDEVVDRLQPDLALFESGVYARRGRAIANTHRHPGIPKLGLLNADGYCPTRSVFLADMDDWGVETFFTIATSASGYTPDIADRTFVWPNFADRRIFHPYPGGKSRSILLSGSRETNYPWRVRVDGALRERFPVTTMQHSGWFDREAAAAMPAGEAYARTLSAALIVPTCGTIAEELVRKHLEIPASGALLLTERTPVVEAAGFVDMVSCVFADASDAADKVAYLLEHPDELAEIAAAGTRLAHERHSIEHRDQIRQWYELHRGAPGARIVQPDLFGSLAHDPLSGARPVSAVARPGVDRRLLRSGDALLEAGLPARAADRFAQVLNLHFEPEAALGLARSAVRLGRPPLASALLEHSAAIVVRTHGASHPDPVEQAWQSRVALCGADLRAAVEHAAAHPGVRHPELDRMRAVIRALGGTAPEPADRPRHRSVHSGFGAEPWDEWQRALVDDLAACGRDETAARVAAMPDPTRATAQSVGARAGRTSASRGRGAAAAARHLLARARRRATREAAALLGRDAPPDRASLFQVLEGRPIDAVLLLMVDDGIARRIEALGSRDPWPLEIVRLGRAVSGPARDGFVPWGHRSGVERAVLRSVPSWGTSMVVTTRAGMGHLELADLASTRIVVVVPGGAPETDAERRLRARDDWSPASEALATRLRAVLPAAEAAVWERRPARDDRARVPVRVGDLAVER</sequence>
<feature type="compositionally biased region" description="Low complexity" evidence="1">
    <location>
        <begin position="540"/>
        <end position="554"/>
    </location>
</feature>
<dbReference type="OrthoDB" id="5121913at2"/>
<keyword evidence="4" id="KW-1185">Reference proteome</keyword>
<proteinExistence type="predicted"/>
<dbReference type="EMBL" id="LT629734">
    <property type="protein sequence ID" value="SDR72258.1"/>
    <property type="molecule type" value="Genomic_DNA"/>
</dbReference>
<dbReference type="InterPro" id="IPR055259">
    <property type="entry name" value="YkvP/CgeB_Glyco_trans-like"/>
</dbReference>
<evidence type="ECO:0000256" key="1">
    <source>
        <dbReference type="SAM" id="MobiDB-lite"/>
    </source>
</evidence>
<accession>A0A1H1LCI7</accession>
<keyword evidence="3" id="KW-0808">Transferase</keyword>
<name>A0A1H1LCI7_9MICO</name>
<feature type="region of interest" description="Disordered" evidence="1">
    <location>
        <begin position="531"/>
        <end position="554"/>
    </location>
</feature>
<reference evidence="4" key="1">
    <citation type="submission" date="2016-10" db="EMBL/GenBank/DDBJ databases">
        <authorList>
            <person name="Varghese N."/>
            <person name="Submissions S."/>
        </authorList>
    </citation>
    <scope>NUCLEOTIDE SEQUENCE [LARGE SCALE GENOMIC DNA]</scope>
    <source>
        <strain evidence="4">DSM 22965</strain>
    </source>
</reference>
<dbReference type="AlphaFoldDB" id="A0A1H1LCI7"/>
<organism evidence="3 4">
    <name type="scientific">Agrococcus carbonis</name>
    <dbReference type="NCBI Taxonomy" id="684552"/>
    <lineage>
        <taxon>Bacteria</taxon>
        <taxon>Bacillati</taxon>
        <taxon>Actinomycetota</taxon>
        <taxon>Actinomycetes</taxon>
        <taxon>Micrococcales</taxon>
        <taxon>Microbacteriaceae</taxon>
        <taxon>Agrococcus</taxon>
    </lineage>
</organism>
<dbReference type="GO" id="GO:0016740">
    <property type="term" value="F:transferase activity"/>
    <property type="evidence" value="ECO:0007669"/>
    <property type="project" value="UniProtKB-KW"/>
</dbReference>
<dbReference type="RefSeq" id="WP_092665606.1">
    <property type="nucleotide sequence ID" value="NZ_LT629734.1"/>
</dbReference>
<gene>
    <name evidence="3" type="ORF">SAMN04489719_0532</name>
</gene>
<dbReference type="STRING" id="684552.SAMN04489719_0532"/>
<evidence type="ECO:0000259" key="2">
    <source>
        <dbReference type="Pfam" id="PF13524"/>
    </source>
</evidence>
<evidence type="ECO:0000313" key="3">
    <source>
        <dbReference type="EMBL" id="SDR72258.1"/>
    </source>
</evidence>